<feature type="chain" id="PRO_5046178217" description="Secreted protein" evidence="2">
    <location>
        <begin position="26"/>
        <end position="192"/>
    </location>
</feature>
<evidence type="ECO:0008006" key="5">
    <source>
        <dbReference type="Google" id="ProtNLM"/>
    </source>
</evidence>
<dbReference type="Proteomes" id="UP001499990">
    <property type="component" value="Unassembled WGS sequence"/>
</dbReference>
<gene>
    <name evidence="3" type="ORF">GCM10020367_28120</name>
</gene>
<organism evidence="3 4">
    <name type="scientific">Streptomyces sannanensis</name>
    <dbReference type="NCBI Taxonomy" id="285536"/>
    <lineage>
        <taxon>Bacteria</taxon>
        <taxon>Bacillati</taxon>
        <taxon>Actinomycetota</taxon>
        <taxon>Actinomycetes</taxon>
        <taxon>Kitasatosporales</taxon>
        <taxon>Streptomycetaceae</taxon>
        <taxon>Streptomyces</taxon>
    </lineage>
</organism>
<reference evidence="4" key="1">
    <citation type="journal article" date="2019" name="Int. J. Syst. Evol. Microbiol.">
        <title>The Global Catalogue of Microorganisms (GCM) 10K type strain sequencing project: providing services to taxonomists for standard genome sequencing and annotation.</title>
        <authorList>
            <consortium name="The Broad Institute Genomics Platform"/>
            <consortium name="The Broad Institute Genome Sequencing Center for Infectious Disease"/>
            <person name="Wu L."/>
            <person name="Ma J."/>
        </authorList>
    </citation>
    <scope>NUCLEOTIDE SEQUENCE [LARGE SCALE GENOMIC DNA]</scope>
    <source>
        <strain evidence="4">JCM 9651</strain>
    </source>
</reference>
<feature type="region of interest" description="Disordered" evidence="1">
    <location>
        <begin position="24"/>
        <end position="93"/>
    </location>
</feature>
<accession>A0ABP6SBD6</accession>
<keyword evidence="2" id="KW-0732">Signal</keyword>
<evidence type="ECO:0000256" key="1">
    <source>
        <dbReference type="SAM" id="MobiDB-lite"/>
    </source>
</evidence>
<dbReference type="EMBL" id="BAAAYL010000001">
    <property type="protein sequence ID" value="GAA3372594.1"/>
    <property type="molecule type" value="Genomic_DNA"/>
</dbReference>
<evidence type="ECO:0000313" key="3">
    <source>
        <dbReference type="EMBL" id="GAA3372594.1"/>
    </source>
</evidence>
<evidence type="ECO:0000313" key="4">
    <source>
        <dbReference type="Proteomes" id="UP001499990"/>
    </source>
</evidence>
<name>A0ABP6SBD6_9ACTN</name>
<evidence type="ECO:0000256" key="2">
    <source>
        <dbReference type="SAM" id="SignalP"/>
    </source>
</evidence>
<protein>
    <recommendedName>
        <fullName evidence="5">Secreted protein</fullName>
    </recommendedName>
</protein>
<feature type="compositionally biased region" description="Low complexity" evidence="1">
    <location>
        <begin position="70"/>
        <end position="89"/>
    </location>
</feature>
<comment type="caution">
    <text evidence="3">The sequence shown here is derived from an EMBL/GenBank/DDBJ whole genome shotgun (WGS) entry which is preliminary data.</text>
</comment>
<sequence length="192" mass="19165">MMRGHLKLAAVLVAVVLALTGFSPAGHGSGGKGGGGKGGSKSSSKSSGGGGGCSSSKKKNDDYDSDDGDSYSGSSGSGGSTPTPTSTPTAADEVTVDIVGCVRQAKGKQKARPSALVKVTAPAGAERTYRVSLRFLGATGGEVDDGTAEVELDGGEVRTVTVRMDNPRKLSKVRKCEVEATEAVQPSPSSSS</sequence>
<keyword evidence="4" id="KW-1185">Reference proteome</keyword>
<feature type="signal peptide" evidence="2">
    <location>
        <begin position="1"/>
        <end position="25"/>
    </location>
</feature>
<feature type="compositionally biased region" description="Gly residues" evidence="1">
    <location>
        <begin position="27"/>
        <end position="39"/>
    </location>
</feature>
<dbReference type="RefSeq" id="WP_345037224.1">
    <property type="nucleotide sequence ID" value="NZ_BAAAYL010000001.1"/>
</dbReference>
<proteinExistence type="predicted"/>